<reference evidence="4 5" key="1">
    <citation type="submission" date="2024-09" db="EMBL/GenBank/DDBJ databases">
        <authorList>
            <person name="Lee S.D."/>
        </authorList>
    </citation>
    <scope>NUCLEOTIDE SEQUENCE [LARGE SCALE GENOMIC DNA]</scope>
    <source>
        <strain evidence="4 5">N1-3</strain>
    </source>
</reference>
<feature type="region of interest" description="Disordered" evidence="1">
    <location>
        <begin position="262"/>
        <end position="369"/>
    </location>
</feature>
<gene>
    <name evidence="4" type="ORF">ACEZDB_30155</name>
</gene>
<proteinExistence type="predicted"/>
<evidence type="ECO:0000256" key="2">
    <source>
        <dbReference type="SAM" id="Phobius"/>
    </source>
</evidence>
<keyword evidence="2" id="KW-1133">Transmembrane helix</keyword>
<dbReference type="Proteomes" id="UP001592530">
    <property type="component" value="Unassembled WGS sequence"/>
</dbReference>
<feature type="compositionally biased region" description="Low complexity" evidence="1">
    <location>
        <begin position="337"/>
        <end position="352"/>
    </location>
</feature>
<feature type="transmembrane region" description="Helical" evidence="2">
    <location>
        <begin position="368"/>
        <end position="388"/>
    </location>
</feature>
<keyword evidence="3" id="KW-0732">Signal</keyword>
<feature type="compositionally biased region" description="Pro residues" evidence="1">
    <location>
        <begin position="266"/>
        <end position="336"/>
    </location>
</feature>
<keyword evidence="2" id="KW-0472">Membrane</keyword>
<evidence type="ECO:0000313" key="4">
    <source>
        <dbReference type="EMBL" id="MFC1434913.1"/>
    </source>
</evidence>
<dbReference type="EMBL" id="JBHEZY010000015">
    <property type="protein sequence ID" value="MFC1434913.1"/>
    <property type="molecule type" value="Genomic_DNA"/>
</dbReference>
<evidence type="ECO:0000313" key="5">
    <source>
        <dbReference type="Proteomes" id="UP001592530"/>
    </source>
</evidence>
<dbReference type="PRINTS" id="PR01217">
    <property type="entry name" value="PRICHEXTENSN"/>
</dbReference>
<comment type="caution">
    <text evidence="4">The sequence shown here is derived from an EMBL/GenBank/DDBJ whole genome shotgun (WGS) entry which is preliminary data.</text>
</comment>
<evidence type="ECO:0000256" key="1">
    <source>
        <dbReference type="SAM" id="MobiDB-lite"/>
    </source>
</evidence>
<name>A0ABV6X9F3_9ACTN</name>
<feature type="signal peptide" evidence="3">
    <location>
        <begin position="1"/>
        <end position="36"/>
    </location>
</feature>
<dbReference type="RefSeq" id="WP_380557527.1">
    <property type="nucleotide sequence ID" value="NZ_JBHEZY010000015.1"/>
</dbReference>
<organism evidence="4 5">
    <name type="scientific">Streptacidiphilus alkalitolerans</name>
    <dbReference type="NCBI Taxonomy" id="3342712"/>
    <lineage>
        <taxon>Bacteria</taxon>
        <taxon>Bacillati</taxon>
        <taxon>Actinomycetota</taxon>
        <taxon>Actinomycetes</taxon>
        <taxon>Kitasatosporales</taxon>
        <taxon>Streptomycetaceae</taxon>
        <taxon>Streptacidiphilus</taxon>
    </lineage>
</organism>
<keyword evidence="2" id="KW-0812">Transmembrane</keyword>
<sequence length="395" mass="39763">MPVLTIRYRHAALLAAAITTAAAASGLTLLSGPSGAAEPSGQASTAQLVQMTVTPVGPLGIAGFQGSYGKADSPEIGPDDPGDFSDPDGVLNYISLDGATVTRTSNTTGKVYGQAQSSGMSLTFPSVASFVQVVPAAGSVSTLDSYAECIPKPVGLFAFAYARTAGALIEVLGHLVPVGTTTLQVTGAELQHPATLGASTLTVSYFPHQEPDSAAAVPGLGTARAWVDIKVSGVLRDTSGAQVYSGDIVSLRLGQVTATCEQVLPTSPPPIPPTNPPVTPTTEPPTTPPTEPPTTPPTTPPTEPPTTPPTTPPTEPPPTTPTTAPPTEPPTTPPPTRSTAPPTTTPTATAKPTGGGHLAGTGDDPGPLAGAALALAALGTTVVTVLHLRRRPRRH</sequence>
<feature type="chain" id="PRO_5047224081" evidence="3">
    <location>
        <begin position="37"/>
        <end position="395"/>
    </location>
</feature>
<accession>A0ABV6X9F3</accession>
<protein>
    <submittedName>
        <fullName evidence="4">Uncharacterized protein</fullName>
    </submittedName>
</protein>
<evidence type="ECO:0000256" key="3">
    <source>
        <dbReference type="SAM" id="SignalP"/>
    </source>
</evidence>